<name>A0A5X9I3M6_SALMU</name>
<feature type="compositionally biased region" description="Polar residues" evidence="1">
    <location>
        <begin position="453"/>
        <end position="479"/>
    </location>
</feature>
<gene>
    <name evidence="2" type="ORF">EWD41_13835</name>
</gene>
<organism evidence="2">
    <name type="scientific">Salmonella muenchen</name>
    <dbReference type="NCBI Taxonomy" id="596"/>
    <lineage>
        <taxon>Bacteria</taxon>
        <taxon>Pseudomonadati</taxon>
        <taxon>Pseudomonadota</taxon>
        <taxon>Gammaproteobacteria</taxon>
        <taxon>Enterobacterales</taxon>
        <taxon>Enterobacteriaceae</taxon>
        <taxon>Salmonella</taxon>
    </lineage>
</organism>
<reference evidence="2" key="1">
    <citation type="submission" date="2019-02" db="EMBL/GenBank/DDBJ databases">
        <authorList>
            <person name="Ashton P.M."/>
            <person name="Dallman T."/>
            <person name="Nair S."/>
            <person name="De Pinna E."/>
            <person name="Peters T."/>
            <person name="Grant K."/>
        </authorList>
    </citation>
    <scope>NUCLEOTIDE SEQUENCE</scope>
    <source>
        <strain evidence="2">451051</strain>
    </source>
</reference>
<accession>A0A5X9I3M6</accession>
<protein>
    <submittedName>
        <fullName evidence="2">Uncharacterized protein</fullName>
    </submittedName>
</protein>
<proteinExistence type="predicted"/>
<evidence type="ECO:0000313" key="2">
    <source>
        <dbReference type="EMBL" id="ECB3126247.1"/>
    </source>
</evidence>
<evidence type="ECO:0000256" key="1">
    <source>
        <dbReference type="SAM" id="MobiDB-lite"/>
    </source>
</evidence>
<dbReference type="EMBL" id="AAHXEC010000013">
    <property type="protein sequence ID" value="ECB3126247.1"/>
    <property type="molecule type" value="Genomic_DNA"/>
</dbReference>
<feature type="compositionally biased region" description="Low complexity" evidence="1">
    <location>
        <begin position="424"/>
        <end position="434"/>
    </location>
</feature>
<comment type="caution">
    <text evidence="2">The sequence shown here is derived from an EMBL/GenBank/DDBJ whole genome shotgun (WGS) entry which is preliminary data.</text>
</comment>
<sequence>MSCIALKGKLQYFLETLESIEDALPSLRKNLRDEYYKKNKNCDDFIETNAKDIERNEDGKIIRFSIHRSESYQFKRIKKERDKSIKLSLVIPNNLLVAIVSEYDAFLGDLIREIYNSKPESVHGFGKEFSFKEIIEFGSIDALKEHVIEKDIESILRNSHLEQIHTLEKKFNIELTKGLDILPSFIEITERRNLFVHCKGIVSSQYIKVCTENNVQLDNITVGKKLYASNDYIFKAINIFSEMAIKLTHVLWNKIFKEDRKHIEKSIHDISYETLDRGKYELVIAISPLFLSKSFNSIGEVVKRTALINYCIALKENGNKKASDRLLDEYDWTACDPAFKMAEKILREDYKTAAAYMKKSYDMGDLQKEDIDQWPLFLQFRKTDEFKELYDLLFGKEEAINITLVDEDSQTKEAEAEVQAQETAEVQAQETAEVQARETAEVQVQETAEAQAMLSTEKSQQATSQTMDYTKQDSAINAM</sequence>
<dbReference type="AlphaFoldDB" id="A0A5X9I3M6"/>
<feature type="region of interest" description="Disordered" evidence="1">
    <location>
        <begin position="424"/>
        <end position="479"/>
    </location>
</feature>